<sequence>MQYLPLIWIVVPVFEREDCVINLVEQLRKQTYNNYNLIIIDHGKKKIKKIPDQNITIITASSKLWWSGAVNKGINYILENKNISLETPILVINDDVIIGNDYLSNLILDWKNDKTTMIGSLCVESNSSNIIYANIVLNKMLAKFEYANTSCKIEDLKDKLLPSDLLSGRGTLIPANIFIDIGLYDEINLPHYRADYELVYRAKKRGYHAFVSGNSIVYTELNVPGKLNKNNLLPSICSVFFQRKSSSNLKDLFNYSYLNFGLIYGTYFFIVNSLRSIGYVLLNS</sequence>
<keyword evidence="2" id="KW-0808">Transferase</keyword>
<dbReference type="SUPFAM" id="SSF53448">
    <property type="entry name" value="Nucleotide-diphospho-sugar transferases"/>
    <property type="match status" value="1"/>
</dbReference>
<evidence type="ECO:0000313" key="3">
    <source>
        <dbReference type="Proteomes" id="UP000319335"/>
    </source>
</evidence>
<gene>
    <name evidence="2" type="ORF">FKV42_11640</name>
</gene>
<name>A0A7Z8KLV7_9EURY</name>
<keyword evidence="3" id="KW-1185">Reference proteome</keyword>
<protein>
    <submittedName>
        <fullName evidence="2">Glycosyltransferase family 2 protein</fullName>
    </submittedName>
</protein>
<dbReference type="Gene3D" id="3.90.550.10">
    <property type="entry name" value="Spore Coat Polysaccharide Biosynthesis Protein SpsA, Chain A"/>
    <property type="match status" value="1"/>
</dbReference>
<accession>A0A7Z8KLV7</accession>
<comment type="caution">
    <text evidence="2">The sequence shown here is derived from an EMBL/GenBank/DDBJ whole genome shotgun (WGS) entry which is preliminary data.</text>
</comment>
<dbReference type="InterPro" id="IPR029044">
    <property type="entry name" value="Nucleotide-diphossugar_trans"/>
</dbReference>
<dbReference type="Pfam" id="PF00535">
    <property type="entry name" value="Glycos_transf_2"/>
    <property type="match status" value="1"/>
</dbReference>
<organism evidence="2 3">
    <name type="scientific">Methanolobus vulcani</name>
    <dbReference type="NCBI Taxonomy" id="38026"/>
    <lineage>
        <taxon>Archaea</taxon>
        <taxon>Methanobacteriati</taxon>
        <taxon>Methanobacteriota</taxon>
        <taxon>Stenosarchaea group</taxon>
        <taxon>Methanomicrobia</taxon>
        <taxon>Methanosarcinales</taxon>
        <taxon>Methanosarcinaceae</taxon>
        <taxon>Methanolobus</taxon>
    </lineage>
</organism>
<dbReference type="Proteomes" id="UP000319335">
    <property type="component" value="Unassembled WGS sequence"/>
</dbReference>
<feature type="domain" description="Glycosyltransferase 2-like" evidence="1">
    <location>
        <begin position="9"/>
        <end position="128"/>
    </location>
</feature>
<dbReference type="EMBL" id="VIAQ01000019">
    <property type="protein sequence ID" value="TQD23859.1"/>
    <property type="molecule type" value="Genomic_DNA"/>
</dbReference>
<dbReference type="RefSeq" id="WP_154810482.1">
    <property type="nucleotide sequence ID" value="NZ_VIAQ01000019.1"/>
</dbReference>
<dbReference type="GO" id="GO:0016740">
    <property type="term" value="F:transferase activity"/>
    <property type="evidence" value="ECO:0007669"/>
    <property type="project" value="UniProtKB-KW"/>
</dbReference>
<evidence type="ECO:0000259" key="1">
    <source>
        <dbReference type="Pfam" id="PF00535"/>
    </source>
</evidence>
<evidence type="ECO:0000313" key="2">
    <source>
        <dbReference type="EMBL" id="TQD23859.1"/>
    </source>
</evidence>
<reference evidence="2 3" key="1">
    <citation type="submission" date="2019-06" db="EMBL/GenBank/DDBJ databases">
        <title>Draft genome sequence of Methanolobus vulcani B1d.</title>
        <authorList>
            <person name="Creighbaum A.J."/>
            <person name="Ticak T."/>
            <person name="Hariraju D."/>
            <person name="Arivett B.A."/>
            <person name="Ferguson D.J.Jr."/>
        </authorList>
    </citation>
    <scope>NUCLEOTIDE SEQUENCE [LARGE SCALE GENOMIC DNA]</scope>
    <source>
        <strain evidence="2 3">B1d</strain>
    </source>
</reference>
<dbReference type="AlphaFoldDB" id="A0A7Z8KLV7"/>
<dbReference type="InterPro" id="IPR001173">
    <property type="entry name" value="Glyco_trans_2-like"/>
</dbReference>
<proteinExistence type="predicted"/>